<accession>A0AAV2YRN3</accession>
<evidence type="ECO:0000313" key="2">
    <source>
        <dbReference type="Proteomes" id="UP001146120"/>
    </source>
</evidence>
<dbReference type="Proteomes" id="UP001146120">
    <property type="component" value="Unassembled WGS sequence"/>
</dbReference>
<reference evidence="1" key="1">
    <citation type="submission" date="2022-11" db="EMBL/GenBank/DDBJ databases">
        <authorList>
            <person name="Morgan W.R."/>
            <person name="Tartar A."/>
        </authorList>
    </citation>
    <scope>NUCLEOTIDE SEQUENCE</scope>
    <source>
        <strain evidence="1">ARSEF 373</strain>
    </source>
</reference>
<organism evidence="1 2">
    <name type="scientific">Lagenidium giganteum</name>
    <dbReference type="NCBI Taxonomy" id="4803"/>
    <lineage>
        <taxon>Eukaryota</taxon>
        <taxon>Sar</taxon>
        <taxon>Stramenopiles</taxon>
        <taxon>Oomycota</taxon>
        <taxon>Peronosporomycetes</taxon>
        <taxon>Pythiales</taxon>
        <taxon>Pythiaceae</taxon>
    </lineage>
</organism>
<evidence type="ECO:0000313" key="1">
    <source>
        <dbReference type="EMBL" id="DAZ96670.1"/>
    </source>
</evidence>
<feature type="non-terminal residue" evidence="1">
    <location>
        <position position="1"/>
    </location>
</feature>
<reference evidence="1" key="2">
    <citation type="journal article" date="2023" name="Microbiol Resour">
        <title>Decontamination and Annotation of the Draft Genome Sequence of the Oomycete Lagenidium giganteum ARSEF 373.</title>
        <authorList>
            <person name="Morgan W.R."/>
            <person name="Tartar A."/>
        </authorList>
    </citation>
    <scope>NUCLEOTIDE SEQUENCE</scope>
    <source>
        <strain evidence="1">ARSEF 373</strain>
    </source>
</reference>
<comment type="caution">
    <text evidence="1">The sequence shown here is derived from an EMBL/GenBank/DDBJ whole genome shotgun (WGS) entry which is preliminary data.</text>
</comment>
<dbReference type="AlphaFoldDB" id="A0AAV2YRN3"/>
<keyword evidence="2" id="KW-1185">Reference proteome</keyword>
<gene>
    <name evidence="1" type="ORF">N0F65_009233</name>
</gene>
<sequence length="211" mass="22948">KGSYHILLRPQRRDVGHWCAIDDGWWFDSIGEGSPTILGKLKPSSFQYQGAGREFCGIYCMLFLYSRVSIDITQPQARKAGSGKTIMLSASQLKGGSTMLHVHPANYEKMMKAKNANRDCRVCIAPGEIQHDLMQGGSLWSILKETLRLAVKPALSGFLDAAVAPVATALGPYAPAATLDRQAIRSLTGVGVKSGKIVKGFSSVPRFYLEC</sequence>
<proteinExistence type="predicted"/>
<protein>
    <submittedName>
        <fullName evidence="1">Uncharacterized protein</fullName>
    </submittedName>
</protein>
<name>A0AAV2YRN3_9STRA</name>
<dbReference type="EMBL" id="DAKRPA010000160">
    <property type="protein sequence ID" value="DAZ96670.1"/>
    <property type="molecule type" value="Genomic_DNA"/>
</dbReference>